<dbReference type="GO" id="GO:0008360">
    <property type="term" value="P:regulation of cell shape"/>
    <property type="evidence" value="ECO:0007669"/>
    <property type="project" value="UniProtKB-UniRule"/>
</dbReference>
<keyword evidence="7 8" id="KW-0472">Membrane</keyword>
<keyword evidence="5 8" id="KW-0133">Cell shape</keyword>
<dbReference type="EMBL" id="FQWZ01000001">
    <property type="protein sequence ID" value="SHG45262.1"/>
    <property type="molecule type" value="Genomic_DNA"/>
</dbReference>
<accession>A0A1M5JXF7</accession>
<protein>
    <recommendedName>
        <fullName evidence="8">Rod shape-determining protein MreD</fullName>
    </recommendedName>
</protein>
<evidence type="ECO:0000256" key="6">
    <source>
        <dbReference type="ARBA" id="ARBA00022989"/>
    </source>
</evidence>
<dbReference type="PIRSF" id="PIRSF018472">
    <property type="entry name" value="MreD_proteobac"/>
    <property type="match status" value="1"/>
</dbReference>
<keyword evidence="3 8" id="KW-1003">Cell membrane</keyword>
<feature type="transmembrane region" description="Helical" evidence="9">
    <location>
        <begin position="129"/>
        <end position="149"/>
    </location>
</feature>
<dbReference type="NCBIfam" id="TIGR03426">
    <property type="entry name" value="shape_MreD"/>
    <property type="match status" value="1"/>
</dbReference>
<dbReference type="InterPro" id="IPR026034">
    <property type="entry name" value="MreD_proteobac"/>
</dbReference>
<feature type="transmembrane region" description="Helical" evidence="9">
    <location>
        <begin position="53"/>
        <end position="86"/>
    </location>
</feature>
<dbReference type="InterPro" id="IPR007227">
    <property type="entry name" value="Cell_shape_determining_MreD"/>
</dbReference>
<keyword evidence="11" id="KW-1185">Reference proteome</keyword>
<comment type="subcellular location">
    <subcellularLocation>
        <location evidence="8">Cell inner membrane</location>
    </subcellularLocation>
    <subcellularLocation>
        <location evidence="1">Cell membrane</location>
        <topology evidence="1">Multi-pass membrane protein</topology>
    </subcellularLocation>
</comment>
<evidence type="ECO:0000256" key="1">
    <source>
        <dbReference type="ARBA" id="ARBA00004651"/>
    </source>
</evidence>
<dbReference type="PANTHER" id="PTHR37484:SF1">
    <property type="entry name" value="ROD SHAPE-DETERMINING PROTEIN MRED"/>
    <property type="match status" value="1"/>
</dbReference>
<evidence type="ECO:0000256" key="4">
    <source>
        <dbReference type="ARBA" id="ARBA00022692"/>
    </source>
</evidence>
<evidence type="ECO:0000256" key="2">
    <source>
        <dbReference type="ARBA" id="ARBA00007776"/>
    </source>
</evidence>
<feature type="transmembrane region" description="Helical" evidence="9">
    <location>
        <begin position="93"/>
        <end position="117"/>
    </location>
</feature>
<evidence type="ECO:0000256" key="3">
    <source>
        <dbReference type="ARBA" id="ARBA00022475"/>
    </source>
</evidence>
<evidence type="ECO:0000313" key="11">
    <source>
        <dbReference type="Proteomes" id="UP000199758"/>
    </source>
</evidence>
<dbReference type="STRING" id="490188.SAMN04488068_0255"/>
<comment type="function">
    <text evidence="8">Involved in formation of the rod shape of the cell. May also contribute to regulation of formation of penicillin-binding proteins.</text>
</comment>
<evidence type="ECO:0000256" key="7">
    <source>
        <dbReference type="ARBA" id="ARBA00023136"/>
    </source>
</evidence>
<evidence type="ECO:0000256" key="9">
    <source>
        <dbReference type="SAM" id="Phobius"/>
    </source>
</evidence>
<reference evidence="10 11" key="1">
    <citation type="submission" date="2016-11" db="EMBL/GenBank/DDBJ databases">
        <authorList>
            <person name="Jaros S."/>
            <person name="Januszkiewicz K."/>
            <person name="Wedrychowicz H."/>
        </authorList>
    </citation>
    <scope>NUCLEOTIDE SEQUENCE [LARGE SCALE GENOMIC DNA]</scope>
    <source>
        <strain evidence="10 11">CGMCC 1.7049</strain>
    </source>
</reference>
<name>A0A1M5JXF7_9GAMM</name>
<organism evidence="10 11">
    <name type="scientific">Hydrocarboniphaga daqingensis</name>
    <dbReference type="NCBI Taxonomy" id="490188"/>
    <lineage>
        <taxon>Bacteria</taxon>
        <taxon>Pseudomonadati</taxon>
        <taxon>Pseudomonadota</taxon>
        <taxon>Gammaproteobacteria</taxon>
        <taxon>Nevskiales</taxon>
        <taxon>Nevskiaceae</taxon>
        <taxon>Hydrocarboniphaga</taxon>
    </lineage>
</organism>
<evidence type="ECO:0000256" key="5">
    <source>
        <dbReference type="ARBA" id="ARBA00022960"/>
    </source>
</evidence>
<proteinExistence type="inferred from homology"/>
<evidence type="ECO:0000256" key="8">
    <source>
        <dbReference type="PIRNR" id="PIRNR018472"/>
    </source>
</evidence>
<keyword evidence="8" id="KW-0997">Cell inner membrane</keyword>
<keyword evidence="4 9" id="KW-0812">Transmembrane</keyword>
<dbReference type="Pfam" id="PF04093">
    <property type="entry name" value="MreD"/>
    <property type="match status" value="1"/>
</dbReference>
<gene>
    <name evidence="10" type="ORF">SAMN04488068_0255</name>
</gene>
<evidence type="ECO:0000313" key="10">
    <source>
        <dbReference type="EMBL" id="SHG45262.1"/>
    </source>
</evidence>
<dbReference type="PANTHER" id="PTHR37484">
    <property type="entry name" value="ROD SHAPE-DETERMINING PROTEIN MRED"/>
    <property type="match status" value="1"/>
</dbReference>
<dbReference type="Proteomes" id="UP000199758">
    <property type="component" value="Unassembled WGS sequence"/>
</dbReference>
<dbReference type="GO" id="GO:0005886">
    <property type="term" value="C:plasma membrane"/>
    <property type="evidence" value="ECO:0007669"/>
    <property type="project" value="UniProtKB-SubCell"/>
</dbReference>
<keyword evidence="6 9" id="KW-1133">Transmembrane helix</keyword>
<sequence>MRRVPHLAFWISLFVALFLQLVMLPDSIANVRPLWIPLVLAFWALQEPRVPVLLASFLFGIMLDVLFDSVLGQHALACVLSTYIVIKLRGLFILFPLWQSTVALLPVWVIYAFLMFWIDGVAKHQADVWLRWVPVASTTMFWPLVYVVLESHLRRRHRSQE</sequence>
<dbReference type="RefSeq" id="WP_072892899.1">
    <property type="nucleotide sequence ID" value="NZ_FQWZ01000001.1"/>
</dbReference>
<comment type="similarity">
    <text evidence="2 8">Belongs to the MreD family.</text>
</comment>
<dbReference type="AlphaFoldDB" id="A0A1M5JXF7"/>